<sequence>MPSEKSVDWERLRARRIVRIVCRRLKCCIINYWFLWCASKLTNRNIHYIQTAVKSPTSWRDEMTLLHALKVALGDSEWSWPQGSTKSSVVYCDSQGPWQDIGDTVELATSTWTTPINAT</sequence>
<dbReference type="HOGENOM" id="CLU_2062462_0_0_1"/>
<dbReference type="InParanoid" id="A0A067P3I6"/>
<accession>A0A067P3I6</accession>
<organism evidence="1 2">
    <name type="scientific">Pleurotus ostreatus (strain PC15)</name>
    <name type="common">Oyster mushroom</name>
    <dbReference type="NCBI Taxonomy" id="1137138"/>
    <lineage>
        <taxon>Eukaryota</taxon>
        <taxon>Fungi</taxon>
        <taxon>Dikarya</taxon>
        <taxon>Basidiomycota</taxon>
        <taxon>Agaricomycotina</taxon>
        <taxon>Agaricomycetes</taxon>
        <taxon>Agaricomycetidae</taxon>
        <taxon>Agaricales</taxon>
        <taxon>Pleurotineae</taxon>
        <taxon>Pleurotaceae</taxon>
        <taxon>Pleurotus</taxon>
    </lineage>
</organism>
<dbReference type="Proteomes" id="UP000027073">
    <property type="component" value="Unassembled WGS sequence"/>
</dbReference>
<dbReference type="EMBL" id="KL198006">
    <property type="protein sequence ID" value="KDQ30977.1"/>
    <property type="molecule type" value="Genomic_DNA"/>
</dbReference>
<gene>
    <name evidence="1" type="ORF">PLEOSDRAFT_1082197</name>
</gene>
<evidence type="ECO:0000313" key="2">
    <source>
        <dbReference type="Proteomes" id="UP000027073"/>
    </source>
</evidence>
<dbReference type="VEuPathDB" id="FungiDB:PLEOSDRAFT_1082197"/>
<protein>
    <submittedName>
        <fullName evidence="1">Uncharacterized protein</fullName>
    </submittedName>
</protein>
<proteinExistence type="predicted"/>
<evidence type="ECO:0000313" key="1">
    <source>
        <dbReference type="EMBL" id="KDQ30977.1"/>
    </source>
</evidence>
<name>A0A067P3I6_PLEO1</name>
<reference evidence="2" key="1">
    <citation type="journal article" date="2014" name="Proc. Natl. Acad. Sci. U.S.A.">
        <title>Extensive sampling of basidiomycete genomes demonstrates inadequacy of the white-rot/brown-rot paradigm for wood decay fungi.</title>
        <authorList>
            <person name="Riley R."/>
            <person name="Salamov A.A."/>
            <person name="Brown D.W."/>
            <person name="Nagy L.G."/>
            <person name="Floudas D."/>
            <person name="Held B.W."/>
            <person name="Levasseur A."/>
            <person name="Lombard V."/>
            <person name="Morin E."/>
            <person name="Otillar R."/>
            <person name="Lindquist E.A."/>
            <person name="Sun H."/>
            <person name="LaButti K.M."/>
            <person name="Schmutz J."/>
            <person name="Jabbour D."/>
            <person name="Luo H."/>
            <person name="Baker S.E."/>
            <person name="Pisabarro A.G."/>
            <person name="Walton J.D."/>
            <person name="Blanchette R.A."/>
            <person name="Henrissat B."/>
            <person name="Martin F."/>
            <person name="Cullen D."/>
            <person name="Hibbett D.S."/>
            <person name="Grigoriev I.V."/>
        </authorList>
    </citation>
    <scope>NUCLEOTIDE SEQUENCE [LARGE SCALE GENOMIC DNA]</scope>
    <source>
        <strain evidence="2">PC15</strain>
    </source>
</reference>
<dbReference type="AlphaFoldDB" id="A0A067P3I6"/>